<protein>
    <submittedName>
        <fullName evidence="2">DUF4843 domain-containing protein</fullName>
    </submittedName>
</protein>
<dbReference type="AlphaFoldDB" id="A0A412X0R4"/>
<evidence type="ECO:0000313" key="2">
    <source>
        <dbReference type="EMBL" id="RGV33901.1"/>
    </source>
</evidence>
<dbReference type="Pfam" id="PF16132">
    <property type="entry name" value="DUF4843"/>
    <property type="match status" value="1"/>
</dbReference>
<dbReference type="Proteomes" id="UP000283589">
    <property type="component" value="Unassembled WGS sequence"/>
</dbReference>
<reference evidence="4 5" key="1">
    <citation type="submission" date="2018-08" db="EMBL/GenBank/DDBJ databases">
        <title>A genome reference for cultivated species of the human gut microbiota.</title>
        <authorList>
            <person name="Zou Y."/>
            <person name="Xue W."/>
            <person name="Luo G."/>
        </authorList>
    </citation>
    <scope>NUCLEOTIDE SEQUENCE [LARGE SCALE GENOMIC DNA]</scope>
    <source>
        <strain evidence="2 4">AF14-49</strain>
        <strain evidence="3 5">AF34-33</strain>
    </source>
</reference>
<evidence type="ECO:0000313" key="5">
    <source>
        <dbReference type="Proteomes" id="UP000286038"/>
    </source>
</evidence>
<feature type="signal peptide" evidence="1">
    <location>
        <begin position="1"/>
        <end position="20"/>
    </location>
</feature>
<name>A0A412X0R4_9BACT</name>
<dbReference type="EMBL" id="QRPV01000002">
    <property type="protein sequence ID" value="RHM46751.1"/>
    <property type="molecule type" value="Genomic_DNA"/>
</dbReference>
<dbReference type="STRING" id="1121130.GCA_000519105_02980"/>
<dbReference type="InterPro" id="IPR032299">
    <property type="entry name" value="DUF4843"/>
</dbReference>
<evidence type="ECO:0000313" key="3">
    <source>
        <dbReference type="EMBL" id="RHM46751.1"/>
    </source>
</evidence>
<comment type="caution">
    <text evidence="2">The sequence shown here is derived from an EMBL/GenBank/DDBJ whole genome shotgun (WGS) entry which is preliminary data.</text>
</comment>
<dbReference type="Proteomes" id="UP000286038">
    <property type="component" value="Unassembled WGS sequence"/>
</dbReference>
<keyword evidence="1" id="KW-0732">Signal</keyword>
<dbReference type="PROSITE" id="PS51257">
    <property type="entry name" value="PROKAR_LIPOPROTEIN"/>
    <property type="match status" value="1"/>
</dbReference>
<proteinExistence type="predicted"/>
<organism evidence="2 4">
    <name type="scientific">Butyricimonas virosa</name>
    <dbReference type="NCBI Taxonomy" id="544645"/>
    <lineage>
        <taxon>Bacteria</taxon>
        <taxon>Pseudomonadati</taxon>
        <taxon>Bacteroidota</taxon>
        <taxon>Bacteroidia</taxon>
        <taxon>Bacteroidales</taxon>
        <taxon>Odoribacteraceae</taxon>
        <taxon>Butyricimonas</taxon>
    </lineage>
</organism>
<evidence type="ECO:0000313" key="4">
    <source>
        <dbReference type="Proteomes" id="UP000283589"/>
    </source>
</evidence>
<accession>A0A412X0R4</accession>
<feature type="chain" id="PRO_5036103760" evidence="1">
    <location>
        <begin position="21"/>
        <end position="255"/>
    </location>
</feature>
<evidence type="ECO:0000256" key="1">
    <source>
        <dbReference type="SAM" id="SignalP"/>
    </source>
</evidence>
<gene>
    <name evidence="2" type="ORF">DWW18_09655</name>
    <name evidence="3" type="ORF">DWZ68_01915</name>
</gene>
<dbReference type="EMBL" id="QRZA01000010">
    <property type="protein sequence ID" value="RGV33901.1"/>
    <property type="molecule type" value="Genomic_DNA"/>
</dbReference>
<sequence length="255" mass="29052">MVNKIMKYGFFFFISVLAFVACQENEISTFDNESSLFFFRDIYNNNSKGTPQLDSTSYSFFLAGSIQVDTVWLDVLLTGSPSAQDRPFRIVQSNVGEPGAAVAGTHYVAFDDPEMVKRMVMPANKVSVALPVIMTRTPQMDTEEYRLDMEILPNEYFIQGIKDRVVYVLKITGKATKPANWDSPNSYLATFGEWGQEKMRFIIDYVGYNTFDETLITDYRYYLQLKAREKLAEYEAVKGPIYEADSTRVTFPAAS</sequence>